<dbReference type="EMBL" id="JBHSYQ010000003">
    <property type="protein sequence ID" value="MFC6997008.1"/>
    <property type="molecule type" value="Genomic_DNA"/>
</dbReference>
<dbReference type="InterPro" id="IPR000871">
    <property type="entry name" value="Beta-lactam_class-A"/>
</dbReference>
<comment type="catalytic activity">
    <reaction evidence="1">
        <text>a beta-lactam + H2O = a substituted beta-amino acid</text>
        <dbReference type="Rhea" id="RHEA:20401"/>
        <dbReference type="ChEBI" id="CHEBI:15377"/>
        <dbReference type="ChEBI" id="CHEBI:35627"/>
        <dbReference type="ChEBI" id="CHEBI:140347"/>
        <dbReference type="EC" id="3.5.2.6"/>
    </reaction>
</comment>
<dbReference type="PANTHER" id="PTHR35333:SF3">
    <property type="entry name" value="BETA-LACTAMASE-TYPE TRANSPEPTIDASE FOLD CONTAINING PROTEIN"/>
    <property type="match status" value="1"/>
</dbReference>
<gene>
    <name evidence="6" type="ORF">ACFQHR_05190</name>
</gene>
<comment type="similarity">
    <text evidence="2">Belongs to the class-A beta-lactamase family.</text>
</comment>
<reference evidence="7" key="1">
    <citation type="journal article" date="2019" name="Int. J. Syst. Evol. Microbiol.">
        <title>The Global Catalogue of Microorganisms (GCM) 10K type strain sequencing project: providing services to taxonomists for standard genome sequencing and annotation.</title>
        <authorList>
            <consortium name="The Broad Institute Genomics Platform"/>
            <consortium name="The Broad Institute Genome Sequencing Center for Infectious Disease"/>
            <person name="Wu L."/>
            <person name="Ma J."/>
        </authorList>
    </citation>
    <scope>NUCLEOTIDE SEQUENCE [LARGE SCALE GENOMIC DNA]</scope>
    <source>
        <strain evidence="7">CGMCC 4.7393</strain>
    </source>
</reference>
<feature type="signal peptide" evidence="4">
    <location>
        <begin position="1"/>
        <end position="22"/>
    </location>
</feature>
<dbReference type="InterPro" id="IPR045155">
    <property type="entry name" value="Beta-lactam_cat"/>
</dbReference>
<dbReference type="Pfam" id="PF13354">
    <property type="entry name" value="Beta-lactamase2"/>
    <property type="match status" value="1"/>
</dbReference>
<keyword evidence="4" id="KW-0732">Signal</keyword>
<dbReference type="PANTHER" id="PTHR35333">
    <property type="entry name" value="BETA-LACTAMASE"/>
    <property type="match status" value="1"/>
</dbReference>
<evidence type="ECO:0000313" key="6">
    <source>
        <dbReference type="EMBL" id="MFC6997008.1"/>
    </source>
</evidence>
<evidence type="ECO:0000256" key="3">
    <source>
        <dbReference type="ARBA" id="ARBA00012865"/>
    </source>
</evidence>
<comment type="caution">
    <text evidence="6">The sequence shown here is derived from an EMBL/GenBank/DDBJ whole genome shotgun (WGS) entry which is preliminary data.</text>
</comment>
<dbReference type="EC" id="3.5.2.6" evidence="3"/>
<dbReference type="RefSeq" id="WP_066623166.1">
    <property type="nucleotide sequence ID" value="NZ_JBHSYQ010000003.1"/>
</dbReference>
<feature type="chain" id="PRO_5046596702" description="beta-lactamase" evidence="4">
    <location>
        <begin position="23"/>
        <end position="313"/>
    </location>
</feature>
<evidence type="ECO:0000313" key="7">
    <source>
        <dbReference type="Proteomes" id="UP001596405"/>
    </source>
</evidence>
<organism evidence="6 7">
    <name type="scientific">Rufibacter roseus</name>
    <dbReference type="NCBI Taxonomy" id="1567108"/>
    <lineage>
        <taxon>Bacteria</taxon>
        <taxon>Pseudomonadati</taxon>
        <taxon>Bacteroidota</taxon>
        <taxon>Cytophagia</taxon>
        <taxon>Cytophagales</taxon>
        <taxon>Hymenobacteraceae</taxon>
        <taxon>Rufibacter</taxon>
    </lineage>
</organism>
<proteinExistence type="inferred from homology"/>
<keyword evidence="6" id="KW-0378">Hydrolase</keyword>
<dbReference type="Gene3D" id="3.40.710.10">
    <property type="entry name" value="DD-peptidase/beta-lactamase superfamily"/>
    <property type="match status" value="1"/>
</dbReference>
<sequence>MRLLRHLLPAVLLVLICVAAIAQKPIKEKTDTKLQQKLEALVKEFDGEVGIYVRHLKTGKAVAINADTLFPTASMIKVPIMVAMFDKIERGEINPNAQLRYRDSLYYAGEDIVGNFKDSAVVALGKVQMLSITTSDNTGSLWLQQLAGGGTAINAWLEKNGFEKTRMNSRTPGRRKNWEQYGWGQTTPREMANLVTMIREGKAVSPAASERMYRNLGRIYYDSYALSKIPPYVHTASKSGAVNQSKSEVVLVNAPNGDYVFCIITKNQKDERWAPDNAGAVLIQKVSETLWKHFEPKSNWEPAPGIEKYSNLY</sequence>
<dbReference type="InterPro" id="IPR012338">
    <property type="entry name" value="Beta-lactam/transpept-like"/>
</dbReference>
<evidence type="ECO:0000256" key="2">
    <source>
        <dbReference type="ARBA" id="ARBA00009009"/>
    </source>
</evidence>
<dbReference type="SUPFAM" id="SSF56601">
    <property type="entry name" value="beta-lactamase/transpeptidase-like"/>
    <property type="match status" value="1"/>
</dbReference>
<keyword evidence="7" id="KW-1185">Reference proteome</keyword>
<dbReference type="GO" id="GO:0016787">
    <property type="term" value="F:hydrolase activity"/>
    <property type="evidence" value="ECO:0007669"/>
    <property type="project" value="UniProtKB-KW"/>
</dbReference>
<dbReference type="Proteomes" id="UP001596405">
    <property type="component" value="Unassembled WGS sequence"/>
</dbReference>
<evidence type="ECO:0000259" key="5">
    <source>
        <dbReference type="Pfam" id="PF13354"/>
    </source>
</evidence>
<feature type="domain" description="Beta-lactamase class A catalytic" evidence="5">
    <location>
        <begin position="50"/>
        <end position="265"/>
    </location>
</feature>
<protein>
    <recommendedName>
        <fullName evidence="3">beta-lactamase</fullName>
        <ecNumber evidence="3">3.5.2.6</ecNumber>
    </recommendedName>
</protein>
<accession>A0ABW2DK92</accession>
<evidence type="ECO:0000256" key="1">
    <source>
        <dbReference type="ARBA" id="ARBA00001526"/>
    </source>
</evidence>
<name>A0ABW2DK92_9BACT</name>
<evidence type="ECO:0000256" key="4">
    <source>
        <dbReference type="SAM" id="SignalP"/>
    </source>
</evidence>